<name>A0A5C3DNL1_9BASI</name>
<feature type="compositionally biased region" description="Low complexity" evidence="1">
    <location>
        <begin position="23"/>
        <end position="44"/>
    </location>
</feature>
<dbReference type="GO" id="GO:0000423">
    <property type="term" value="P:mitophagy"/>
    <property type="evidence" value="ECO:0007669"/>
    <property type="project" value="InterPro"/>
</dbReference>
<evidence type="ECO:0000313" key="3">
    <source>
        <dbReference type="Proteomes" id="UP000324022"/>
    </source>
</evidence>
<protein>
    <recommendedName>
        <fullName evidence="4">DUF1770 domain-containing protein</fullName>
    </recommendedName>
</protein>
<evidence type="ECO:0000313" key="2">
    <source>
        <dbReference type="EMBL" id="SPO19763.1"/>
    </source>
</evidence>
<proteinExistence type="predicted"/>
<gene>
    <name evidence="2" type="ORF">UTRI_00155_B</name>
</gene>
<dbReference type="OrthoDB" id="2430343at2759"/>
<dbReference type="EMBL" id="OOIN01000001">
    <property type="protein sequence ID" value="SPO19763.1"/>
    <property type="molecule type" value="Genomic_DNA"/>
</dbReference>
<keyword evidence="3" id="KW-1185">Reference proteome</keyword>
<evidence type="ECO:0000256" key="1">
    <source>
        <dbReference type="SAM" id="MobiDB-lite"/>
    </source>
</evidence>
<feature type="region of interest" description="Disordered" evidence="1">
    <location>
        <begin position="164"/>
        <end position="187"/>
    </location>
</feature>
<dbReference type="InterPro" id="IPR013898">
    <property type="entry name" value="Atg43"/>
</dbReference>
<organism evidence="2 3">
    <name type="scientific">Ustilago trichophora</name>
    <dbReference type="NCBI Taxonomy" id="86804"/>
    <lineage>
        <taxon>Eukaryota</taxon>
        <taxon>Fungi</taxon>
        <taxon>Dikarya</taxon>
        <taxon>Basidiomycota</taxon>
        <taxon>Ustilaginomycotina</taxon>
        <taxon>Ustilaginomycetes</taxon>
        <taxon>Ustilaginales</taxon>
        <taxon>Ustilaginaceae</taxon>
        <taxon>Ustilago</taxon>
    </lineage>
</organism>
<dbReference type="PANTHER" id="PTHR38699:SF1">
    <property type="entry name" value="MITOPHAGY RECEPTOR ATG43"/>
    <property type="match status" value="1"/>
</dbReference>
<dbReference type="PANTHER" id="PTHR38699">
    <property type="entry name" value="CHROMOSOME 1, WHOLE GENOME SHOTGUN SEQUENCE"/>
    <property type="match status" value="1"/>
</dbReference>
<sequence>MPSKRASTRAHRRRHNDSDSDNDSVASWDSLSTSSTSSSTSSSDAGITAKLPTLPDLRFEQSYLATIRGFLHEDLPTTSEDESSSLNEKQDHHHKVEITHSKAKDEHELWLGNLRVEWFPILYVTVRDQLLSPLVQGAVWGLGGLLFTQIRQYTATRVRDARASKAAGASTKGGSSSILRSLGLSRR</sequence>
<reference evidence="2 3" key="1">
    <citation type="submission" date="2018-03" db="EMBL/GenBank/DDBJ databases">
        <authorList>
            <person name="Guldener U."/>
        </authorList>
    </citation>
    <scope>NUCLEOTIDE SEQUENCE [LARGE SCALE GENOMIC DNA]</scope>
    <source>
        <strain evidence="2 3">NBRC100155</strain>
    </source>
</reference>
<dbReference type="AlphaFoldDB" id="A0A5C3DNL1"/>
<feature type="compositionally biased region" description="Basic and acidic residues" evidence="1">
    <location>
        <begin position="88"/>
        <end position="99"/>
    </location>
</feature>
<feature type="region of interest" description="Disordered" evidence="1">
    <location>
        <begin position="76"/>
        <end position="99"/>
    </location>
</feature>
<accession>A0A5C3DNL1</accession>
<dbReference type="GO" id="GO:0140580">
    <property type="term" value="F:mitochondrion autophagosome adaptor activity"/>
    <property type="evidence" value="ECO:0007669"/>
    <property type="project" value="InterPro"/>
</dbReference>
<evidence type="ECO:0008006" key="4">
    <source>
        <dbReference type="Google" id="ProtNLM"/>
    </source>
</evidence>
<feature type="region of interest" description="Disordered" evidence="1">
    <location>
        <begin position="1"/>
        <end position="47"/>
    </location>
</feature>
<feature type="compositionally biased region" description="Basic residues" evidence="1">
    <location>
        <begin position="1"/>
        <end position="15"/>
    </location>
</feature>
<dbReference type="Pfam" id="PF08589">
    <property type="entry name" value="ATG43"/>
    <property type="match status" value="1"/>
</dbReference>
<dbReference type="Proteomes" id="UP000324022">
    <property type="component" value="Unassembled WGS sequence"/>
</dbReference>